<proteinExistence type="predicted"/>
<dbReference type="Gene3D" id="1.25.40.20">
    <property type="entry name" value="Ankyrin repeat-containing domain"/>
    <property type="match status" value="1"/>
</dbReference>
<sequence length="131" mass="14209">MEKREALASELVSEFVGNAHGDLKRVQELLAQEPALLNAAWDWGGGDWETALGAASHMGRRDIALFLIEQGARTDIFSAAMLGHLEIVQSILKVYPHLRHAKGPHGIPLINHAKAGAEAALPVLQYLETLS</sequence>
<evidence type="ECO:0008006" key="3">
    <source>
        <dbReference type="Google" id="ProtNLM"/>
    </source>
</evidence>
<dbReference type="AlphaFoldDB" id="A0A5J4KW98"/>
<evidence type="ECO:0000313" key="2">
    <source>
        <dbReference type="Proteomes" id="UP000326912"/>
    </source>
</evidence>
<keyword evidence="2" id="KW-1185">Reference proteome</keyword>
<reference evidence="1 2" key="1">
    <citation type="submission" date="2019-10" db="EMBL/GenBank/DDBJ databases">
        <title>Dictyobacter vulcani sp. nov., within the class Ktedonobacteria, isolated from soil of volcanic Mt. Zao.</title>
        <authorList>
            <person name="Zheng Y."/>
            <person name="Wang C.M."/>
            <person name="Sakai Y."/>
            <person name="Abe K."/>
            <person name="Yokota A."/>
            <person name="Yabe S."/>
        </authorList>
    </citation>
    <scope>NUCLEOTIDE SEQUENCE [LARGE SCALE GENOMIC DNA]</scope>
    <source>
        <strain evidence="1 2">W12</strain>
    </source>
</reference>
<accession>A0A5J4KW98</accession>
<name>A0A5J4KW98_9CHLR</name>
<comment type="caution">
    <text evidence="1">The sequence shown here is derived from an EMBL/GenBank/DDBJ whole genome shotgun (WGS) entry which is preliminary data.</text>
</comment>
<organism evidence="1 2">
    <name type="scientific">Dictyobacter vulcani</name>
    <dbReference type="NCBI Taxonomy" id="2607529"/>
    <lineage>
        <taxon>Bacteria</taxon>
        <taxon>Bacillati</taxon>
        <taxon>Chloroflexota</taxon>
        <taxon>Ktedonobacteria</taxon>
        <taxon>Ktedonobacterales</taxon>
        <taxon>Dictyobacteraceae</taxon>
        <taxon>Dictyobacter</taxon>
    </lineage>
</organism>
<dbReference type="InterPro" id="IPR036770">
    <property type="entry name" value="Ankyrin_rpt-contain_sf"/>
</dbReference>
<dbReference type="EMBL" id="BKZW01000001">
    <property type="protein sequence ID" value="GER89486.1"/>
    <property type="molecule type" value="Genomic_DNA"/>
</dbReference>
<dbReference type="SUPFAM" id="SSF48403">
    <property type="entry name" value="Ankyrin repeat"/>
    <property type="match status" value="1"/>
</dbReference>
<dbReference type="RefSeq" id="WP_151757229.1">
    <property type="nucleotide sequence ID" value="NZ_BKZW01000001.1"/>
</dbReference>
<dbReference type="Proteomes" id="UP000326912">
    <property type="component" value="Unassembled WGS sequence"/>
</dbReference>
<evidence type="ECO:0000313" key="1">
    <source>
        <dbReference type="EMBL" id="GER89486.1"/>
    </source>
</evidence>
<protein>
    <recommendedName>
        <fullName evidence="3">Ankyrin repeat domain-containing protein</fullName>
    </recommendedName>
</protein>
<gene>
    <name evidence="1" type="ORF">KDW_36480</name>
</gene>